<evidence type="ECO:0000256" key="1">
    <source>
        <dbReference type="SAM" id="MobiDB-lite"/>
    </source>
</evidence>
<dbReference type="EMBL" id="WJXA01000006">
    <property type="protein sequence ID" value="KAF7140122.1"/>
    <property type="molecule type" value="Genomic_DNA"/>
</dbReference>
<accession>A0A834GV84</accession>
<sequence length="146" mass="15872">MNNEGKEREVTSGGLPQDGMFQGVANYPPRSEMGFPQPSQPSNATYSSAPPPLPQLDAHGNQTGQVYEGRPTIRGQDPLPCGCGFGWLLFILGFFFGVIPWYVGAIMLFCVKTCDNREKPGLIACVIAAVIGTIVIIIVVPQYYNY</sequence>
<name>A0A834GV84_RHOSS</name>
<organism evidence="3 4">
    <name type="scientific">Rhododendron simsii</name>
    <name type="common">Sims's rhododendron</name>
    <dbReference type="NCBI Taxonomy" id="118357"/>
    <lineage>
        <taxon>Eukaryota</taxon>
        <taxon>Viridiplantae</taxon>
        <taxon>Streptophyta</taxon>
        <taxon>Embryophyta</taxon>
        <taxon>Tracheophyta</taxon>
        <taxon>Spermatophyta</taxon>
        <taxon>Magnoliopsida</taxon>
        <taxon>eudicotyledons</taxon>
        <taxon>Gunneridae</taxon>
        <taxon>Pentapetalae</taxon>
        <taxon>asterids</taxon>
        <taxon>Ericales</taxon>
        <taxon>Ericaceae</taxon>
        <taxon>Ericoideae</taxon>
        <taxon>Rhodoreae</taxon>
        <taxon>Rhododendron</taxon>
    </lineage>
</organism>
<dbReference type="PANTHER" id="PTHR46631">
    <property type="entry name" value="60S RIBOSOMAL PROTEIN L18A-LIKE"/>
    <property type="match status" value="1"/>
</dbReference>
<evidence type="ECO:0008006" key="5">
    <source>
        <dbReference type="Google" id="ProtNLM"/>
    </source>
</evidence>
<feature type="region of interest" description="Disordered" evidence="1">
    <location>
        <begin position="1"/>
        <end position="70"/>
    </location>
</feature>
<keyword evidence="4" id="KW-1185">Reference proteome</keyword>
<keyword evidence="2" id="KW-0812">Transmembrane</keyword>
<feature type="transmembrane region" description="Helical" evidence="2">
    <location>
        <begin position="122"/>
        <end position="144"/>
    </location>
</feature>
<reference evidence="3" key="1">
    <citation type="submission" date="2019-11" db="EMBL/GenBank/DDBJ databases">
        <authorList>
            <person name="Liu Y."/>
            <person name="Hou J."/>
            <person name="Li T.-Q."/>
            <person name="Guan C.-H."/>
            <person name="Wu X."/>
            <person name="Wu H.-Z."/>
            <person name="Ling F."/>
            <person name="Zhang R."/>
            <person name="Shi X.-G."/>
            <person name="Ren J.-P."/>
            <person name="Chen E.-F."/>
            <person name="Sun J.-M."/>
        </authorList>
    </citation>
    <scope>NUCLEOTIDE SEQUENCE</scope>
    <source>
        <strain evidence="3">Adult_tree_wgs_1</strain>
        <tissue evidence="3">Leaves</tissue>
    </source>
</reference>
<evidence type="ECO:0000256" key="2">
    <source>
        <dbReference type="SAM" id="Phobius"/>
    </source>
</evidence>
<dbReference type="AlphaFoldDB" id="A0A834GV84"/>
<keyword evidence="2" id="KW-1133">Transmembrane helix</keyword>
<dbReference type="InterPro" id="IPR044804">
    <property type="entry name" value="Ribosomal_eL20z-like"/>
</dbReference>
<proteinExistence type="predicted"/>
<feature type="compositionally biased region" description="Basic and acidic residues" evidence="1">
    <location>
        <begin position="1"/>
        <end position="10"/>
    </location>
</feature>
<evidence type="ECO:0000313" key="3">
    <source>
        <dbReference type="EMBL" id="KAF7140122.1"/>
    </source>
</evidence>
<evidence type="ECO:0000313" key="4">
    <source>
        <dbReference type="Proteomes" id="UP000626092"/>
    </source>
</evidence>
<protein>
    <recommendedName>
        <fullName evidence="5">60S ribosomal protein L18a-like protein</fullName>
    </recommendedName>
</protein>
<comment type="caution">
    <text evidence="3">The sequence shown here is derived from an EMBL/GenBank/DDBJ whole genome shotgun (WGS) entry which is preliminary data.</text>
</comment>
<keyword evidence="2" id="KW-0472">Membrane</keyword>
<dbReference type="OrthoDB" id="1304551at2759"/>
<gene>
    <name evidence="3" type="ORF">RHSIM_Rhsim06G0187100</name>
</gene>
<dbReference type="PANTHER" id="PTHR46631:SF4">
    <property type="entry name" value="OS06G0359400 PROTEIN"/>
    <property type="match status" value="1"/>
</dbReference>
<dbReference type="Proteomes" id="UP000626092">
    <property type="component" value="Unassembled WGS sequence"/>
</dbReference>
<feature type="transmembrane region" description="Helical" evidence="2">
    <location>
        <begin position="85"/>
        <end position="110"/>
    </location>
</feature>